<dbReference type="InterPro" id="IPR010982">
    <property type="entry name" value="Lambda_DNA-bd_dom_sf"/>
</dbReference>
<dbReference type="EMBL" id="QQNH01000047">
    <property type="protein sequence ID" value="RDE07633.1"/>
    <property type="molecule type" value="Genomic_DNA"/>
</dbReference>
<dbReference type="RefSeq" id="WP_114647134.1">
    <property type="nucleotide sequence ID" value="NZ_QQNH01000047.1"/>
</dbReference>
<dbReference type="GO" id="GO:0003677">
    <property type="term" value="F:DNA binding"/>
    <property type="evidence" value="ECO:0007669"/>
    <property type="project" value="InterPro"/>
</dbReference>
<evidence type="ECO:0000259" key="1">
    <source>
        <dbReference type="PROSITE" id="PS50943"/>
    </source>
</evidence>
<comment type="caution">
    <text evidence="2">The sequence shown here is derived from an EMBL/GenBank/DDBJ whole genome shotgun (WGS) entry which is preliminary data.</text>
</comment>
<evidence type="ECO:0000313" key="2">
    <source>
        <dbReference type="EMBL" id="RDE07633.1"/>
    </source>
</evidence>
<dbReference type="CDD" id="cd00093">
    <property type="entry name" value="HTH_XRE"/>
    <property type="match status" value="1"/>
</dbReference>
<dbReference type="InterPro" id="IPR001387">
    <property type="entry name" value="Cro/C1-type_HTH"/>
</dbReference>
<dbReference type="AlphaFoldDB" id="A0A369VZR7"/>
<protein>
    <submittedName>
        <fullName evidence="2">XRE family transcriptional regulator</fullName>
    </submittedName>
</protein>
<keyword evidence="3" id="KW-1185">Reference proteome</keyword>
<dbReference type="OrthoDB" id="102994at2"/>
<dbReference type="Gene3D" id="1.10.260.40">
    <property type="entry name" value="lambda repressor-like DNA-binding domains"/>
    <property type="match status" value="1"/>
</dbReference>
<gene>
    <name evidence="2" type="ORF">DVH29_15725</name>
</gene>
<evidence type="ECO:0000313" key="3">
    <source>
        <dbReference type="Proteomes" id="UP000253759"/>
    </source>
</evidence>
<dbReference type="SUPFAM" id="SSF47413">
    <property type="entry name" value="lambda repressor-like DNA-binding domains"/>
    <property type="match status" value="1"/>
</dbReference>
<dbReference type="Pfam" id="PF01381">
    <property type="entry name" value="HTH_3"/>
    <property type="match status" value="1"/>
</dbReference>
<sequence>MNTNFSQPYSIYRREGTTNWWVRFSIKGEGQIRRSLETADEAEARHKAHEIWYEAQYRAKNGLKAKPSSFAKVAEEFIALVEREAERGERPAYHARDIPPVVQRYREQRRMTANALAETLDWPLVELYRIESGDRTDLTLDELERLALALHLEPADLLMRGQNH</sequence>
<name>A0A369VZR7_9HYPH</name>
<organism evidence="2 3">
    <name type="scientific">Pelagibacterium lacus</name>
    <dbReference type="NCBI Taxonomy" id="2282655"/>
    <lineage>
        <taxon>Bacteria</taxon>
        <taxon>Pseudomonadati</taxon>
        <taxon>Pseudomonadota</taxon>
        <taxon>Alphaproteobacteria</taxon>
        <taxon>Hyphomicrobiales</taxon>
        <taxon>Devosiaceae</taxon>
        <taxon>Pelagibacterium</taxon>
    </lineage>
</organism>
<reference evidence="3" key="1">
    <citation type="submission" date="2018-07" db="EMBL/GenBank/DDBJ databases">
        <authorList>
            <person name="Liu B.-T."/>
            <person name="Du Z."/>
        </authorList>
    </citation>
    <scope>NUCLEOTIDE SEQUENCE [LARGE SCALE GENOMIC DNA]</scope>
    <source>
        <strain evidence="3">XYN52</strain>
    </source>
</reference>
<dbReference type="PROSITE" id="PS50943">
    <property type="entry name" value="HTH_CROC1"/>
    <property type="match status" value="1"/>
</dbReference>
<dbReference type="SMART" id="SM00530">
    <property type="entry name" value="HTH_XRE"/>
    <property type="match status" value="1"/>
</dbReference>
<feature type="domain" description="HTH cro/C1-type" evidence="1">
    <location>
        <begin position="102"/>
        <end position="157"/>
    </location>
</feature>
<dbReference type="Proteomes" id="UP000253759">
    <property type="component" value="Unassembled WGS sequence"/>
</dbReference>
<accession>A0A369VZR7</accession>
<proteinExistence type="predicted"/>